<evidence type="ECO:0000256" key="1">
    <source>
        <dbReference type="SAM" id="MobiDB-lite"/>
    </source>
</evidence>
<dbReference type="EMBL" id="VSWC01000016">
    <property type="protein sequence ID" value="KAA1111832.1"/>
    <property type="molecule type" value="Genomic_DNA"/>
</dbReference>
<feature type="compositionally biased region" description="Polar residues" evidence="1">
    <location>
        <begin position="97"/>
        <end position="116"/>
    </location>
</feature>
<keyword evidence="3" id="KW-1185">Reference proteome</keyword>
<name>A0A5B0QFB4_PUCGR</name>
<proteinExistence type="predicted"/>
<dbReference type="Proteomes" id="UP000324748">
    <property type="component" value="Unassembled WGS sequence"/>
</dbReference>
<evidence type="ECO:0000313" key="3">
    <source>
        <dbReference type="Proteomes" id="UP000324748"/>
    </source>
</evidence>
<comment type="caution">
    <text evidence="2">The sequence shown here is derived from an EMBL/GenBank/DDBJ whole genome shotgun (WGS) entry which is preliminary data.</text>
</comment>
<feature type="compositionally biased region" description="Polar residues" evidence="1">
    <location>
        <begin position="58"/>
        <end position="73"/>
    </location>
</feature>
<dbReference type="AlphaFoldDB" id="A0A5B0QFB4"/>
<reference evidence="2 3" key="1">
    <citation type="submission" date="2019-05" db="EMBL/GenBank/DDBJ databases">
        <title>Emergence of the Ug99 lineage of the wheat stem rust pathogen through somatic hybridization.</title>
        <authorList>
            <person name="Li F."/>
            <person name="Upadhyaya N.M."/>
            <person name="Sperschneider J."/>
            <person name="Matny O."/>
            <person name="Nguyen-Phuc H."/>
            <person name="Mago R."/>
            <person name="Raley C."/>
            <person name="Miller M.E."/>
            <person name="Silverstein K.A.T."/>
            <person name="Henningsen E."/>
            <person name="Hirsch C.D."/>
            <person name="Visser B."/>
            <person name="Pretorius Z.A."/>
            <person name="Steffenson B.J."/>
            <person name="Schwessinger B."/>
            <person name="Dodds P.N."/>
            <person name="Figueroa M."/>
        </authorList>
    </citation>
    <scope>NUCLEOTIDE SEQUENCE [LARGE SCALE GENOMIC DNA]</scope>
    <source>
        <strain evidence="2">21-0</strain>
    </source>
</reference>
<evidence type="ECO:0000313" key="2">
    <source>
        <dbReference type="EMBL" id="KAA1111832.1"/>
    </source>
</evidence>
<protein>
    <submittedName>
        <fullName evidence="2">Uncharacterized protein</fullName>
    </submittedName>
</protein>
<feature type="region of interest" description="Disordered" evidence="1">
    <location>
        <begin position="20"/>
        <end position="74"/>
    </location>
</feature>
<accession>A0A5B0QFB4</accession>
<organism evidence="2 3">
    <name type="scientific">Puccinia graminis f. sp. tritici</name>
    <dbReference type="NCBI Taxonomy" id="56615"/>
    <lineage>
        <taxon>Eukaryota</taxon>
        <taxon>Fungi</taxon>
        <taxon>Dikarya</taxon>
        <taxon>Basidiomycota</taxon>
        <taxon>Pucciniomycotina</taxon>
        <taxon>Pucciniomycetes</taxon>
        <taxon>Pucciniales</taxon>
        <taxon>Pucciniaceae</taxon>
        <taxon>Puccinia</taxon>
    </lineage>
</organism>
<feature type="compositionally biased region" description="Basic residues" evidence="1">
    <location>
        <begin position="20"/>
        <end position="42"/>
    </location>
</feature>
<sequence length="210" mass="23690">MSRCIYTSFMIGFGFFKERGHHHHHHHQHSRSKKKKKKKKNEKARELHTLPSIRGVSLPTNHPSPSDHQPGSVSLTTIPLSLTLSLKHSTLIFNQKSRTQNPNITQEELEYSSKTAQGEREGESKGPPNPPSSSPQLGPQLPRLEKTFIIFFIRSSSSLIFIPPSIESSLLSHLHNTIIHQARSPSQSTTLFPPRELLPIFAISSRIGYQ</sequence>
<gene>
    <name evidence="2" type="ORF">PGT21_013329</name>
</gene>
<feature type="region of interest" description="Disordered" evidence="1">
    <location>
        <begin position="97"/>
        <end position="139"/>
    </location>
</feature>